<evidence type="ECO:0000313" key="2">
    <source>
        <dbReference type="Proteomes" id="UP000199138"/>
    </source>
</evidence>
<dbReference type="Pfam" id="PF20322">
    <property type="entry name" value="DUF6617"/>
    <property type="match status" value="1"/>
</dbReference>
<reference evidence="1 2" key="1">
    <citation type="submission" date="2016-10" db="EMBL/GenBank/DDBJ databases">
        <authorList>
            <person name="de Groot N.N."/>
        </authorList>
    </citation>
    <scope>NUCLEOTIDE SEQUENCE [LARGE SCALE GENOMIC DNA]</scope>
    <source>
        <strain evidence="1 2">CGMCC 1.12333</strain>
    </source>
</reference>
<name>A0A1I7IXR2_9FLAO</name>
<dbReference type="OrthoDB" id="641012at2"/>
<gene>
    <name evidence="1" type="ORF">SAMN05216480_12426</name>
</gene>
<dbReference type="STRING" id="1224947.SAMN05216480_12426"/>
<dbReference type="InterPro" id="IPR046725">
    <property type="entry name" value="DUF6617"/>
</dbReference>
<dbReference type="Proteomes" id="UP000199138">
    <property type="component" value="Unassembled WGS sequence"/>
</dbReference>
<dbReference type="AlphaFoldDB" id="A0A1I7IXR2"/>
<organism evidence="1 2">
    <name type="scientific">Pustulibacterium marinum</name>
    <dbReference type="NCBI Taxonomy" id="1224947"/>
    <lineage>
        <taxon>Bacteria</taxon>
        <taxon>Pseudomonadati</taxon>
        <taxon>Bacteroidota</taxon>
        <taxon>Flavobacteriia</taxon>
        <taxon>Flavobacteriales</taxon>
        <taxon>Flavobacteriaceae</taxon>
        <taxon>Pustulibacterium</taxon>
    </lineage>
</organism>
<proteinExistence type="predicted"/>
<dbReference type="RefSeq" id="WP_093026614.1">
    <property type="nucleotide sequence ID" value="NZ_FPBK01000024.1"/>
</dbReference>
<accession>A0A1I7IXR2</accession>
<sequence>MAKDLFIDLLYVEKVTDDKRTENQFKELLKGFKKQYLNTTPRYEIDFKKAYSNKRKYYLKLIENEYIKNFNQINDALDANSTADHLSFLYDNAHRKFLNYLTQIKNYISDNVIDESLSLKPIQNDKSDEAYIISFLKANAMMLFMELQERFSELSDAEIYTIEELHEVFFNEEPPQELIVKSYSGAEIKTVRKQVKQSSKFNAIQGDVREENNDVLSYNELINKPKQWEFAKLEELLNEKGIIDDDYNFTKKRGKKILLAAFMVKLTEAKYFNERIFFEDKPSKKIERKHIHKFFAHRYGPGSNADKEYRNFLGAEKRAYQKLVDANFWLDQIK</sequence>
<protein>
    <submittedName>
        <fullName evidence="1">Uncharacterized protein</fullName>
    </submittedName>
</protein>
<dbReference type="EMBL" id="FPBK01000024">
    <property type="protein sequence ID" value="SFU77753.1"/>
    <property type="molecule type" value="Genomic_DNA"/>
</dbReference>
<evidence type="ECO:0000313" key="1">
    <source>
        <dbReference type="EMBL" id="SFU77753.1"/>
    </source>
</evidence>
<keyword evidence="2" id="KW-1185">Reference proteome</keyword>